<gene>
    <name evidence="2" type="ORF">Maes01_02643</name>
</gene>
<dbReference type="EMBL" id="BAABRT010000025">
    <property type="protein sequence ID" value="GAA5526054.1"/>
    <property type="molecule type" value="Genomic_DNA"/>
</dbReference>
<dbReference type="SUPFAM" id="SSF51735">
    <property type="entry name" value="NAD(P)-binding Rossmann-fold domains"/>
    <property type="match status" value="1"/>
</dbReference>
<dbReference type="PANTHER" id="PTHR43796">
    <property type="entry name" value="CARBOXYNORSPERMIDINE SYNTHASE"/>
    <property type="match status" value="1"/>
</dbReference>
<dbReference type="InterPro" id="IPR005097">
    <property type="entry name" value="Sacchrp_dh_NADP-bd"/>
</dbReference>
<feature type="domain" description="Saccharopine dehydrogenase NADP binding" evidence="1">
    <location>
        <begin position="9"/>
        <end position="129"/>
    </location>
</feature>
<evidence type="ECO:0000313" key="3">
    <source>
        <dbReference type="Proteomes" id="UP001408594"/>
    </source>
</evidence>
<evidence type="ECO:0000259" key="1">
    <source>
        <dbReference type="Pfam" id="PF03435"/>
    </source>
</evidence>
<evidence type="ECO:0000313" key="2">
    <source>
        <dbReference type="EMBL" id="GAA5526054.1"/>
    </source>
</evidence>
<name>A0ABP9WS67_9GAMM</name>
<comment type="caution">
    <text evidence="2">The sequence shown here is derived from an EMBL/GenBank/DDBJ whole genome shotgun (WGS) entry which is preliminary data.</text>
</comment>
<proteinExistence type="predicted"/>
<dbReference type="Pfam" id="PF03435">
    <property type="entry name" value="Sacchrp_dh_NADP"/>
    <property type="match status" value="1"/>
</dbReference>
<accession>A0ABP9WS67</accession>
<dbReference type="Proteomes" id="UP001408594">
    <property type="component" value="Unassembled WGS sequence"/>
</dbReference>
<dbReference type="Gene3D" id="3.40.50.720">
    <property type="entry name" value="NAD(P)-binding Rossmann-like Domain"/>
    <property type="match status" value="1"/>
</dbReference>
<dbReference type="RefSeq" id="WP_345552209.1">
    <property type="nucleotide sequence ID" value="NZ_BAABRT010000025.1"/>
</dbReference>
<organism evidence="2 3">
    <name type="scientific">Microbulbifer aestuariivivens</name>
    <dbReference type="NCBI Taxonomy" id="1908308"/>
    <lineage>
        <taxon>Bacteria</taxon>
        <taxon>Pseudomonadati</taxon>
        <taxon>Pseudomonadota</taxon>
        <taxon>Gammaproteobacteria</taxon>
        <taxon>Cellvibrionales</taxon>
        <taxon>Microbulbiferaceae</taxon>
        <taxon>Microbulbifer</taxon>
    </lineage>
</organism>
<protein>
    <recommendedName>
        <fullName evidence="1">Saccharopine dehydrogenase NADP binding domain-containing protein</fullName>
    </recommendedName>
</protein>
<dbReference type="InterPro" id="IPR036291">
    <property type="entry name" value="NAD(P)-bd_dom_sf"/>
</dbReference>
<reference evidence="2 3" key="1">
    <citation type="submission" date="2024-02" db="EMBL/GenBank/DDBJ databases">
        <title>Microbulbifer aestuariivivens NBRC 112533.</title>
        <authorList>
            <person name="Ichikawa N."/>
            <person name="Katano-Makiyama Y."/>
            <person name="Hidaka K."/>
        </authorList>
    </citation>
    <scope>NUCLEOTIDE SEQUENCE [LARGE SCALE GENOMIC DNA]</scope>
    <source>
        <strain evidence="2 3">NBRC 112533</strain>
    </source>
</reference>
<keyword evidence="3" id="KW-1185">Reference proteome</keyword>
<sequence>MVSNYRKRVLILGGYGSFGARIAQMLASDPNIQLIIAGRDKHRADLCASRLPNLAEGLRLERDAVNLAAQLKALHLDLLIHCAGPFQNQDYRVAEACIEARTPYIDIADGRRFVCDFQRLSSKAEAAGISLVTGASTLPALSSAVLAKLAGDYSRLDSARIDIAPGHRIERGLAMVRAGFESLGENFPALRKGQWRETFAGKHLRRVRMAHPVGERWVCDLDVPDLELWPRAFPELTDVRFGTGVQPRPLQLGLAACAHLNRLRLPATGPWLAKLGHRLAARWPGGSPHGGMQILLRGKDRNGQPLSRRWQILGLSGDGLWIPAAPAAALARKVLAGQGPGPGASVCWQMLSMEEILRELTPYSVVTAVETLQPRGIIRRPATA</sequence>
<dbReference type="PANTHER" id="PTHR43796:SF2">
    <property type="entry name" value="CARBOXYNORSPERMIDINE SYNTHASE"/>
    <property type="match status" value="1"/>
</dbReference>